<gene>
    <name evidence="2" type="ORF">SERLA73DRAFT_161366</name>
</gene>
<protein>
    <submittedName>
        <fullName evidence="2">Uncharacterized protein</fullName>
    </submittedName>
</protein>
<dbReference type="OrthoDB" id="2690847at2759"/>
<feature type="region of interest" description="Disordered" evidence="1">
    <location>
        <begin position="221"/>
        <end position="266"/>
    </location>
</feature>
<reference evidence="3" key="1">
    <citation type="journal article" date="2011" name="Science">
        <title>The plant cell wall-decomposing machinery underlies the functional diversity of forest fungi.</title>
        <authorList>
            <person name="Eastwood D.C."/>
            <person name="Floudas D."/>
            <person name="Binder M."/>
            <person name="Majcherczyk A."/>
            <person name="Schneider P."/>
            <person name="Aerts A."/>
            <person name="Asiegbu F.O."/>
            <person name="Baker S.E."/>
            <person name="Barry K."/>
            <person name="Bendiksby M."/>
            <person name="Blumentritt M."/>
            <person name="Coutinho P.M."/>
            <person name="Cullen D."/>
            <person name="de Vries R.P."/>
            <person name="Gathman A."/>
            <person name="Goodell B."/>
            <person name="Henrissat B."/>
            <person name="Ihrmark K."/>
            <person name="Kauserud H."/>
            <person name="Kohler A."/>
            <person name="LaButti K."/>
            <person name="Lapidus A."/>
            <person name="Lavin J.L."/>
            <person name="Lee Y.-H."/>
            <person name="Lindquist E."/>
            <person name="Lilly W."/>
            <person name="Lucas S."/>
            <person name="Morin E."/>
            <person name="Murat C."/>
            <person name="Oguiza J.A."/>
            <person name="Park J."/>
            <person name="Pisabarro A.G."/>
            <person name="Riley R."/>
            <person name="Rosling A."/>
            <person name="Salamov A."/>
            <person name="Schmidt O."/>
            <person name="Schmutz J."/>
            <person name="Skrede I."/>
            <person name="Stenlid J."/>
            <person name="Wiebenga A."/>
            <person name="Xie X."/>
            <person name="Kuees U."/>
            <person name="Hibbett D.S."/>
            <person name="Hoffmeister D."/>
            <person name="Hoegberg N."/>
            <person name="Martin F."/>
            <person name="Grigoriev I.V."/>
            <person name="Watkinson S.C."/>
        </authorList>
    </citation>
    <scope>NUCLEOTIDE SEQUENCE [LARGE SCALE GENOMIC DNA]</scope>
    <source>
        <strain evidence="3">strain S7.3</strain>
    </source>
</reference>
<proteinExistence type="predicted"/>
<feature type="compositionally biased region" description="Basic and acidic residues" evidence="1">
    <location>
        <begin position="228"/>
        <end position="244"/>
    </location>
</feature>
<dbReference type="STRING" id="936435.F8Q1Y7"/>
<accession>F8Q1Y7</accession>
<evidence type="ECO:0000313" key="3">
    <source>
        <dbReference type="Proteomes" id="UP000008063"/>
    </source>
</evidence>
<evidence type="ECO:0000313" key="2">
    <source>
        <dbReference type="EMBL" id="EGN97198.1"/>
    </source>
</evidence>
<sequence>MPKRGKYRMEKQRRHILSPGLQVLEPPWMWRLVWAANKRGTITRRKNFSRSCPIKVLPLQFGGFYFMLLDIHASILQQDHANHICELEKQLSMKDFEVKLKGQIITLIQQHCELFKINPLVFENKGLYNILSKLLTKILSSVWGTIKKDLMKLIRLKLSIIDAIKPITNKGMEVDSSHWIQFAILLYSPHMICFMHPEIRRKLENELDIDIDQLEREMNEGEEYEDLNSNHDGGDFREQEHKENDNDEESNTPEIDSKSSGFGLDGTPVVWTKVKY</sequence>
<dbReference type="AlphaFoldDB" id="F8Q1Y7"/>
<keyword evidence="3" id="KW-1185">Reference proteome</keyword>
<dbReference type="HOGENOM" id="CLU_088023_0_0_1"/>
<evidence type="ECO:0000256" key="1">
    <source>
        <dbReference type="SAM" id="MobiDB-lite"/>
    </source>
</evidence>
<dbReference type="InParanoid" id="F8Q1Y7"/>
<organism evidence="3">
    <name type="scientific">Serpula lacrymans var. lacrymans (strain S7.3)</name>
    <name type="common">Dry rot fungus</name>
    <dbReference type="NCBI Taxonomy" id="936435"/>
    <lineage>
        <taxon>Eukaryota</taxon>
        <taxon>Fungi</taxon>
        <taxon>Dikarya</taxon>
        <taxon>Basidiomycota</taxon>
        <taxon>Agaricomycotina</taxon>
        <taxon>Agaricomycetes</taxon>
        <taxon>Agaricomycetidae</taxon>
        <taxon>Boletales</taxon>
        <taxon>Coniophorineae</taxon>
        <taxon>Serpulaceae</taxon>
        <taxon>Serpula</taxon>
    </lineage>
</organism>
<dbReference type="EMBL" id="GL945482">
    <property type="protein sequence ID" value="EGN97198.1"/>
    <property type="molecule type" value="Genomic_DNA"/>
</dbReference>
<name>F8Q1Y7_SERL3</name>
<dbReference type="Proteomes" id="UP000008063">
    <property type="component" value="Unassembled WGS sequence"/>
</dbReference>